<dbReference type="PANTHER" id="PTHR18916">
    <property type="entry name" value="DYNACTIN 1-RELATED MICROTUBULE-BINDING"/>
    <property type="match status" value="1"/>
</dbReference>
<dbReference type="InterPro" id="IPR036859">
    <property type="entry name" value="CAP-Gly_dom_sf"/>
</dbReference>
<dbReference type="SUPFAM" id="SSF74924">
    <property type="entry name" value="Cap-Gly domain"/>
    <property type="match status" value="1"/>
</dbReference>
<evidence type="ECO:0000313" key="4">
    <source>
        <dbReference type="Proteomes" id="UP000023152"/>
    </source>
</evidence>
<reference evidence="3 4" key="1">
    <citation type="journal article" date="2013" name="Curr. Biol.">
        <title>The Genome of the Foraminiferan Reticulomyxa filosa.</title>
        <authorList>
            <person name="Glockner G."/>
            <person name="Hulsmann N."/>
            <person name="Schleicher M."/>
            <person name="Noegel A.A."/>
            <person name="Eichinger L."/>
            <person name="Gallinger C."/>
            <person name="Pawlowski J."/>
            <person name="Sierra R."/>
            <person name="Euteneuer U."/>
            <person name="Pillet L."/>
            <person name="Moustafa A."/>
            <person name="Platzer M."/>
            <person name="Groth M."/>
            <person name="Szafranski K."/>
            <person name="Schliwa M."/>
        </authorList>
    </citation>
    <scope>NUCLEOTIDE SEQUENCE [LARGE SCALE GENOMIC DNA]</scope>
</reference>
<name>X6NED7_RETFI</name>
<dbReference type="AlphaFoldDB" id="X6NED7"/>
<feature type="region of interest" description="Disordered" evidence="1">
    <location>
        <begin position="98"/>
        <end position="127"/>
    </location>
</feature>
<feature type="compositionally biased region" description="Low complexity" evidence="1">
    <location>
        <begin position="113"/>
        <end position="123"/>
    </location>
</feature>
<dbReference type="EMBL" id="ASPP01009035">
    <property type="protein sequence ID" value="ETO24690.1"/>
    <property type="molecule type" value="Genomic_DNA"/>
</dbReference>
<evidence type="ECO:0000259" key="2">
    <source>
        <dbReference type="PROSITE" id="PS50245"/>
    </source>
</evidence>
<dbReference type="PROSITE" id="PS50245">
    <property type="entry name" value="CAP_GLY_2"/>
    <property type="match status" value="1"/>
</dbReference>
<dbReference type="Pfam" id="PF01302">
    <property type="entry name" value="CAP_GLY"/>
    <property type="match status" value="1"/>
</dbReference>
<evidence type="ECO:0000256" key="1">
    <source>
        <dbReference type="SAM" id="MobiDB-lite"/>
    </source>
</evidence>
<feature type="non-terminal residue" evidence="3">
    <location>
        <position position="172"/>
    </location>
</feature>
<organism evidence="3 4">
    <name type="scientific">Reticulomyxa filosa</name>
    <dbReference type="NCBI Taxonomy" id="46433"/>
    <lineage>
        <taxon>Eukaryota</taxon>
        <taxon>Sar</taxon>
        <taxon>Rhizaria</taxon>
        <taxon>Retaria</taxon>
        <taxon>Foraminifera</taxon>
        <taxon>Monothalamids</taxon>
        <taxon>Reticulomyxidae</taxon>
        <taxon>Reticulomyxa</taxon>
    </lineage>
</organism>
<gene>
    <name evidence="3" type="ORF">RFI_12467</name>
</gene>
<proteinExistence type="predicted"/>
<sequence length="172" mass="19648">MSKQKRIEVGEMVLLTEQRFGIIRFKGSVKFSIGEWFGLELMNAVSRHDGMIDGTRYFRCSRNRGLFVRRSIIKEVIPTNTAQNMKKVFQKSNVRDNKTMGTHMPMIEEPPRMTMSTTPSTPTKIRSQSIEISDPPILPKAMPINRPRSHSVKLIQMNEDANTKIAINVNAN</sequence>
<feature type="domain" description="CAP-Gly" evidence="2">
    <location>
        <begin position="27"/>
        <end position="69"/>
    </location>
</feature>
<keyword evidence="4" id="KW-1185">Reference proteome</keyword>
<comment type="caution">
    <text evidence="3">The sequence shown here is derived from an EMBL/GenBank/DDBJ whole genome shotgun (WGS) entry which is preliminary data.</text>
</comment>
<dbReference type="Proteomes" id="UP000023152">
    <property type="component" value="Unassembled WGS sequence"/>
</dbReference>
<evidence type="ECO:0000313" key="3">
    <source>
        <dbReference type="EMBL" id="ETO24690.1"/>
    </source>
</evidence>
<dbReference type="InterPro" id="IPR000938">
    <property type="entry name" value="CAP-Gly_domain"/>
</dbReference>
<dbReference type="Gene3D" id="2.30.30.190">
    <property type="entry name" value="CAP Gly-rich-like domain"/>
    <property type="match status" value="1"/>
</dbReference>
<accession>X6NED7</accession>
<protein>
    <recommendedName>
        <fullName evidence="2">CAP-Gly domain-containing protein</fullName>
    </recommendedName>
</protein>
<dbReference type="SMART" id="SM01052">
    <property type="entry name" value="CAP_GLY"/>
    <property type="match status" value="1"/>
</dbReference>
<dbReference type="OrthoDB" id="2130750at2759"/>